<keyword evidence="2" id="KW-1185">Reference proteome</keyword>
<organism evidence="1 2">
    <name type="scientific">Candidatus Nitrospira nitrosa</name>
    <dbReference type="NCBI Taxonomy" id="1742972"/>
    <lineage>
        <taxon>Bacteria</taxon>
        <taxon>Pseudomonadati</taxon>
        <taxon>Nitrospirota</taxon>
        <taxon>Nitrospiria</taxon>
        <taxon>Nitrospirales</taxon>
        <taxon>Nitrospiraceae</taxon>
        <taxon>Nitrospira</taxon>
    </lineage>
</organism>
<dbReference type="AlphaFoldDB" id="A0A0S4LEU3"/>
<dbReference type="InterPro" id="IPR011990">
    <property type="entry name" value="TPR-like_helical_dom_sf"/>
</dbReference>
<protein>
    <recommendedName>
        <fullName evidence="3">Tetratricopeptide repeat protein</fullName>
    </recommendedName>
</protein>
<proteinExistence type="predicted"/>
<evidence type="ECO:0000313" key="2">
    <source>
        <dbReference type="Proteomes" id="UP000199032"/>
    </source>
</evidence>
<dbReference type="RefSeq" id="WP_090748697.1">
    <property type="nucleotide sequence ID" value="NZ_CZQA01000008.1"/>
</dbReference>
<reference evidence="1 2" key="1">
    <citation type="submission" date="2015-10" db="EMBL/GenBank/DDBJ databases">
        <authorList>
            <person name="Gilbert D.G."/>
        </authorList>
    </citation>
    <scope>NUCLEOTIDE SEQUENCE [LARGE SCALE GENOMIC DNA]</scope>
    <source>
        <strain evidence="1">COMA1</strain>
    </source>
</reference>
<dbReference type="SUPFAM" id="SSF48452">
    <property type="entry name" value="TPR-like"/>
    <property type="match status" value="1"/>
</dbReference>
<evidence type="ECO:0000313" key="1">
    <source>
        <dbReference type="EMBL" id="CUS36140.1"/>
    </source>
</evidence>
<dbReference type="Gene3D" id="1.25.40.10">
    <property type="entry name" value="Tetratricopeptide repeat domain"/>
    <property type="match status" value="1"/>
</dbReference>
<sequence length="96" mass="10761">MSGPERNSREPRRRTDPFGSEDWLAQLIRLQDALTLCPTDITSRCELAALLEALGQPEEAFVNWKAVLSTDPNNLTAREGMARCHRKVGRPLQSSL</sequence>
<evidence type="ECO:0008006" key="3">
    <source>
        <dbReference type="Google" id="ProtNLM"/>
    </source>
</evidence>
<dbReference type="Proteomes" id="UP000199032">
    <property type="component" value="Unassembled WGS sequence"/>
</dbReference>
<dbReference type="STRING" id="1742972.COMA1_20658"/>
<accession>A0A0S4LEU3</accession>
<dbReference type="EMBL" id="CZQA01000008">
    <property type="protein sequence ID" value="CUS36140.1"/>
    <property type="molecule type" value="Genomic_DNA"/>
</dbReference>
<gene>
    <name evidence="1" type="ORF">COMA1_20658</name>
</gene>
<dbReference type="OrthoDB" id="9807492at2"/>
<name>A0A0S4LEU3_9BACT</name>